<dbReference type="Gene3D" id="1.10.1040.10">
    <property type="entry name" value="N-(1-d-carboxylethyl)-l-norvaline Dehydrogenase, domain 2"/>
    <property type="match status" value="1"/>
</dbReference>
<dbReference type="InterPro" id="IPR006109">
    <property type="entry name" value="G3P_DH_NAD-dep_C"/>
</dbReference>
<feature type="domain" description="Glycerol-3-phosphate dehydrogenase NAD-dependent C-terminal" evidence="13">
    <location>
        <begin position="188"/>
        <end position="339"/>
    </location>
</feature>
<keyword evidence="3 10" id="KW-0560">Oxidoreductase</keyword>
<name>A0A3D1JGM4_9CHLR</name>
<evidence type="ECO:0000256" key="11">
    <source>
        <dbReference type="RuleBase" id="RU000439"/>
    </source>
</evidence>
<dbReference type="GO" id="GO:0008654">
    <property type="term" value="P:phospholipid biosynthetic process"/>
    <property type="evidence" value="ECO:0007669"/>
    <property type="project" value="UniProtKB-KW"/>
</dbReference>
<feature type="binding site" evidence="9">
    <location>
        <begin position="8"/>
        <end position="13"/>
    </location>
    <ligand>
        <name>NAD(+)</name>
        <dbReference type="ChEBI" id="CHEBI:57540"/>
    </ligand>
</feature>
<gene>
    <name evidence="14" type="ORF">DEQ80_07710</name>
</gene>
<dbReference type="Pfam" id="PF07479">
    <property type="entry name" value="NAD_Gly3P_dh_C"/>
    <property type="match status" value="1"/>
</dbReference>
<evidence type="ECO:0000256" key="4">
    <source>
        <dbReference type="ARBA" id="ARBA00023027"/>
    </source>
</evidence>
<dbReference type="PRINTS" id="PR00077">
    <property type="entry name" value="GPDHDRGNASE"/>
</dbReference>
<evidence type="ECO:0000256" key="10">
    <source>
        <dbReference type="RuleBase" id="RU000437"/>
    </source>
</evidence>
<keyword evidence="4 9" id="KW-0520">NAD</keyword>
<reference evidence="14 15" key="1">
    <citation type="journal article" date="2018" name="Nat. Biotechnol.">
        <title>A standardized bacterial taxonomy based on genome phylogeny substantially revises the tree of life.</title>
        <authorList>
            <person name="Parks D.H."/>
            <person name="Chuvochina M."/>
            <person name="Waite D.W."/>
            <person name="Rinke C."/>
            <person name="Skarshewski A."/>
            <person name="Chaumeil P.A."/>
            <person name="Hugenholtz P."/>
        </authorList>
    </citation>
    <scope>NUCLEOTIDE SEQUENCE [LARGE SCALE GENOMIC DNA]</scope>
    <source>
        <strain evidence="14">UBA8781</strain>
    </source>
</reference>
<evidence type="ECO:0000256" key="1">
    <source>
        <dbReference type="ARBA" id="ARBA00011009"/>
    </source>
</evidence>
<evidence type="ECO:0000256" key="5">
    <source>
        <dbReference type="ARBA" id="ARBA00023098"/>
    </source>
</evidence>
<dbReference type="EC" id="1.1.1.94" evidence="11"/>
<evidence type="ECO:0000256" key="6">
    <source>
        <dbReference type="ARBA" id="ARBA00023209"/>
    </source>
</evidence>
<dbReference type="Gene3D" id="3.40.50.720">
    <property type="entry name" value="NAD(P)-binding Rossmann-like Domain"/>
    <property type="match status" value="1"/>
</dbReference>
<dbReference type="EMBL" id="DPBP01000031">
    <property type="protein sequence ID" value="HCE17729.1"/>
    <property type="molecule type" value="Genomic_DNA"/>
</dbReference>
<evidence type="ECO:0000256" key="3">
    <source>
        <dbReference type="ARBA" id="ARBA00023002"/>
    </source>
</evidence>
<evidence type="ECO:0000256" key="2">
    <source>
        <dbReference type="ARBA" id="ARBA00022516"/>
    </source>
</evidence>
<evidence type="ECO:0000259" key="13">
    <source>
        <dbReference type="Pfam" id="PF07479"/>
    </source>
</evidence>
<evidence type="ECO:0000256" key="8">
    <source>
        <dbReference type="PIRSR" id="PIRSR000114-1"/>
    </source>
</evidence>
<accession>A0A3D1JGM4</accession>
<dbReference type="Pfam" id="PF01210">
    <property type="entry name" value="NAD_Gly3P_dh_N"/>
    <property type="match status" value="1"/>
</dbReference>
<feature type="binding site" evidence="9">
    <location>
        <position position="270"/>
    </location>
    <ligand>
        <name>NAD(+)</name>
        <dbReference type="ChEBI" id="CHEBI:57540"/>
    </ligand>
</feature>
<dbReference type="GO" id="GO:0051287">
    <property type="term" value="F:NAD binding"/>
    <property type="evidence" value="ECO:0007669"/>
    <property type="project" value="InterPro"/>
</dbReference>
<comment type="similarity">
    <text evidence="1 10">Belongs to the NAD-dependent glycerol-3-phosphate dehydrogenase family.</text>
</comment>
<dbReference type="InterPro" id="IPR013328">
    <property type="entry name" value="6PGD_dom2"/>
</dbReference>
<dbReference type="PIRSF" id="PIRSF000114">
    <property type="entry name" value="Glycerol-3-P_dh"/>
    <property type="match status" value="1"/>
</dbReference>
<dbReference type="InterPro" id="IPR036291">
    <property type="entry name" value="NAD(P)-bd_dom_sf"/>
</dbReference>
<proteinExistence type="inferred from homology"/>
<dbReference type="GO" id="GO:0046168">
    <property type="term" value="P:glycerol-3-phosphate catabolic process"/>
    <property type="evidence" value="ECO:0007669"/>
    <property type="project" value="InterPro"/>
</dbReference>
<protein>
    <recommendedName>
        <fullName evidence="11">Glycerol-3-phosphate dehydrogenase</fullName>
        <ecNumber evidence="11">1.1.1.94</ecNumber>
    </recommendedName>
</protein>
<dbReference type="GO" id="GO:0141153">
    <property type="term" value="F:glycerol-3-phosphate dehydrogenase (NADP+) activity"/>
    <property type="evidence" value="ECO:0007669"/>
    <property type="project" value="RHEA"/>
</dbReference>
<dbReference type="PANTHER" id="PTHR11728">
    <property type="entry name" value="GLYCEROL-3-PHOSPHATE DEHYDROGENASE"/>
    <property type="match status" value="1"/>
</dbReference>
<dbReference type="Proteomes" id="UP000264141">
    <property type="component" value="Unassembled WGS sequence"/>
</dbReference>
<sequence>MSIITIVGAGMMGTALCWPLADNGHTVRLAGTPLDEEIVASLHATRIHPKLQRRIPEGVTVYRAAQLPEALAGAEIIVSGVSSFGVDWFARTVGGYLRPGVPVIAVTKGLEDQPDGTLITLPEATRRLLPPAIREQVSLNAIGGPCIAHELAARRQTAVVFCGTDEAVLARLRETFTTPYYHIWLSTDVTGVEVCAAMKNAYALGVGLAVGMMEQAGADGLAWMYNPQAALFAQGCLEMRRLLEITGGGMENDTWLPGPGDLYVTVFGGRTVRLGKLLGQGLSFAEARQQMAGETLESVEIATRVARALPKLAARGLAKLEDFPLLLHIDRILNHGERVNLPWEAFFNRP</sequence>
<dbReference type="SUPFAM" id="SSF48179">
    <property type="entry name" value="6-phosphogluconate dehydrogenase C-terminal domain-like"/>
    <property type="match status" value="1"/>
</dbReference>
<dbReference type="GO" id="GO:0005829">
    <property type="term" value="C:cytosol"/>
    <property type="evidence" value="ECO:0007669"/>
    <property type="project" value="TreeGrafter"/>
</dbReference>
<dbReference type="InterPro" id="IPR006168">
    <property type="entry name" value="G3P_DH_NAD-dep"/>
</dbReference>
<dbReference type="STRING" id="229919.GCA_001050195_03292"/>
<comment type="caution">
    <text evidence="14">The sequence shown here is derived from an EMBL/GenBank/DDBJ whole genome shotgun (WGS) entry which is preliminary data.</text>
</comment>
<keyword evidence="5" id="KW-0443">Lipid metabolism</keyword>
<evidence type="ECO:0000256" key="7">
    <source>
        <dbReference type="ARBA" id="ARBA00023264"/>
    </source>
</evidence>
<evidence type="ECO:0000259" key="12">
    <source>
        <dbReference type="Pfam" id="PF01210"/>
    </source>
</evidence>
<dbReference type="SUPFAM" id="SSF51735">
    <property type="entry name" value="NAD(P)-binding Rossmann-fold domains"/>
    <property type="match status" value="1"/>
</dbReference>
<organism evidence="14 15">
    <name type="scientific">Anaerolinea thermolimosa</name>
    <dbReference type="NCBI Taxonomy" id="229919"/>
    <lineage>
        <taxon>Bacteria</taxon>
        <taxon>Bacillati</taxon>
        <taxon>Chloroflexota</taxon>
        <taxon>Anaerolineae</taxon>
        <taxon>Anaerolineales</taxon>
        <taxon>Anaerolineaceae</taxon>
        <taxon>Anaerolinea</taxon>
    </lineage>
</organism>
<feature type="active site" description="Proton acceptor" evidence="8">
    <location>
        <position position="199"/>
    </location>
</feature>
<dbReference type="InterPro" id="IPR008927">
    <property type="entry name" value="6-PGluconate_DH-like_C_sf"/>
</dbReference>
<dbReference type="PANTHER" id="PTHR11728:SF1">
    <property type="entry name" value="GLYCEROL-3-PHOSPHATE DEHYDROGENASE [NAD(+)] 2, CHLOROPLASTIC"/>
    <property type="match status" value="1"/>
</dbReference>
<dbReference type="InterPro" id="IPR011128">
    <property type="entry name" value="G3P_DH_NAD-dep_N"/>
</dbReference>
<feature type="domain" description="Glycerol-3-phosphate dehydrogenase NAD-dependent N-terminal" evidence="12">
    <location>
        <begin position="4"/>
        <end position="166"/>
    </location>
</feature>
<comment type="catalytic activity">
    <reaction evidence="11">
        <text>sn-glycerol 3-phosphate + NADP(+) = dihydroxyacetone phosphate + NADPH + H(+)</text>
        <dbReference type="Rhea" id="RHEA:11096"/>
        <dbReference type="ChEBI" id="CHEBI:15378"/>
        <dbReference type="ChEBI" id="CHEBI:57597"/>
        <dbReference type="ChEBI" id="CHEBI:57642"/>
        <dbReference type="ChEBI" id="CHEBI:57783"/>
        <dbReference type="ChEBI" id="CHEBI:58349"/>
        <dbReference type="EC" id="1.1.1.94"/>
    </reaction>
</comment>
<dbReference type="GO" id="GO:0005975">
    <property type="term" value="P:carbohydrate metabolic process"/>
    <property type="evidence" value="ECO:0007669"/>
    <property type="project" value="InterPro"/>
</dbReference>
<keyword evidence="6" id="KW-0594">Phospholipid biosynthesis</keyword>
<evidence type="ECO:0000313" key="15">
    <source>
        <dbReference type="Proteomes" id="UP000264141"/>
    </source>
</evidence>
<evidence type="ECO:0000256" key="9">
    <source>
        <dbReference type="PIRSR" id="PIRSR000114-3"/>
    </source>
</evidence>
<evidence type="ECO:0000313" key="14">
    <source>
        <dbReference type="EMBL" id="HCE17729.1"/>
    </source>
</evidence>
<keyword evidence="7" id="KW-1208">Phospholipid metabolism</keyword>
<keyword evidence="2" id="KW-0444">Lipid biosynthesis</keyword>
<feature type="binding site" evidence="9">
    <location>
        <position position="148"/>
    </location>
    <ligand>
        <name>NAD(+)</name>
        <dbReference type="ChEBI" id="CHEBI:57540"/>
    </ligand>
</feature>
<dbReference type="AlphaFoldDB" id="A0A3D1JGM4"/>